<protein>
    <submittedName>
        <fullName evidence="2">Uncharacterized protein</fullName>
    </submittedName>
</protein>
<dbReference type="EMBL" id="CAMXCT030002389">
    <property type="protein sequence ID" value="CAL4785174.1"/>
    <property type="molecule type" value="Genomic_DNA"/>
</dbReference>
<evidence type="ECO:0000313" key="2">
    <source>
        <dbReference type="EMBL" id="CAI3997862.1"/>
    </source>
</evidence>
<feature type="coiled-coil region" evidence="1">
    <location>
        <begin position="510"/>
        <end position="558"/>
    </location>
</feature>
<name>A0A9P1CSP8_9DINO</name>
<gene>
    <name evidence="2" type="ORF">C1SCF055_LOCUS24203</name>
</gene>
<organism evidence="2">
    <name type="scientific">Cladocopium goreaui</name>
    <dbReference type="NCBI Taxonomy" id="2562237"/>
    <lineage>
        <taxon>Eukaryota</taxon>
        <taxon>Sar</taxon>
        <taxon>Alveolata</taxon>
        <taxon>Dinophyceae</taxon>
        <taxon>Suessiales</taxon>
        <taxon>Symbiodiniaceae</taxon>
        <taxon>Cladocopium</taxon>
    </lineage>
</organism>
<comment type="caution">
    <text evidence="2">The sequence shown here is derived from an EMBL/GenBank/DDBJ whole genome shotgun (WGS) entry which is preliminary data.</text>
</comment>
<feature type="coiled-coil region" evidence="1">
    <location>
        <begin position="257"/>
        <end position="343"/>
    </location>
</feature>
<feature type="coiled-coil region" evidence="1">
    <location>
        <begin position="618"/>
        <end position="666"/>
    </location>
</feature>
<dbReference type="EMBL" id="CAMXCT010002389">
    <property type="protein sequence ID" value="CAI3997862.1"/>
    <property type="molecule type" value="Genomic_DNA"/>
</dbReference>
<dbReference type="AlphaFoldDB" id="A0A9P1CSP8"/>
<evidence type="ECO:0000313" key="3">
    <source>
        <dbReference type="EMBL" id="CAL4785174.1"/>
    </source>
</evidence>
<evidence type="ECO:0000313" key="4">
    <source>
        <dbReference type="Proteomes" id="UP001152797"/>
    </source>
</evidence>
<evidence type="ECO:0000256" key="1">
    <source>
        <dbReference type="SAM" id="Coils"/>
    </source>
</evidence>
<accession>A0A9P1CSP8</accession>
<keyword evidence="1" id="KW-0175">Coiled coil</keyword>
<proteinExistence type="predicted"/>
<reference evidence="2" key="1">
    <citation type="submission" date="2022-10" db="EMBL/GenBank/DDBJ databases">
        <authorList>
            <person name="Chen Y."/>
            <person name="Dougan E. K."/>
            <person name="Chan C."/>
            <person name="Rhodes N."/>
            <person name="Thang M."/>
        </authorList>
    </citation>
    <scope>NUCLEOTIDE SEQUENCE</scope>
</reference>
<dbReference type="EMBL" id="CAMXCT020002389">
    <property type="protein sequence ID" value="CAL1151237.1"/>
    <property type="molecule type" value="Genomic_DNA"/>
</dbReference>
<reference evidence="3 4" key="2">
    <citation type="submission" date="2024-05" db="EMBL/GenBank/DDBJ databases">
        <authorList>
            <person name="Chen Y."/>
            <person name="Shah S."/>
            <person name="Dougan E. K."/>
            <person name="Thang M."/>
            <person name="Chan C."/>
        </authorList>
    </citation>
    <scope>NUCLEOTIDE SEQUENCE [LARGE SCALE GENOMIC DNA]</scope>
</reference>
<feature type="coiled-coil region" evidence="1">
    <location>
        <begin position="457"/>
        <end position="484"/>
    </location>
</feature>
<dbReference type="Proteomes" id="UP001152797">
    <property type="component" value="Unassembled WGS sequence"/>
</dbReference>
<keyword evidence="4" id="KW-1185">Reference proteome</keyword>
<sequence>MSRRSVEVRSLWDAHATEERGYLEREELESLLRHLHQKLGGSGDLSQEAIKRCAEELHVDEESGELRQEVFGRRFQHLWAKKEELLELSQAKAQAATSEGDAPKRSSSVSPWLAAMLDTEDRHFPEGTACWARDALIMTEKEDLMSAIKKEIPGPSAGTQARLLVIEGGRQDASRLCIKDTAGDIGWVSIKTKDGRPLLRPASAWLALAEPQHEKDAVLRSVQQLWQQHGEAQAQGADLASELLAAHHQALQQNAQNWCQEQEIEQLEDDLDAEEKACKASKRKIKETEQKLATEVEMCKQQERKLKPALQEQSEFARTKTQLLEVESEAGRLRLELEDAKAASRQEQKGKEEQQEFRLASMTAAMHDEVNKSHERLALSEKALTAAQKSLQIFEDEEEGKLLKAADDLRRHKDHARAEAAALDQCEFKLETVEKREKTRSLFENVQVEFHHKEKRTNDELREATQLRNEAAQAADEALALRIKLAREDQDLSARQAFLVAAEHQAAEKLESASVELDRARILTQELNRDKAEAFSELSEAKRVSARAREERELAHQQSMEAEMAAYEAMKACKAAEDDRTKVEHSLLLVTEDLEKAARQHREGQDLALKGESSLRQMQAIEAQVAQYSEENRRLSQALASERAACTEYRTEKERMQLELRDLSRLTRFASPRTR</sequence>